<proteinExistence type="predicted"/>
<gene>
    <name evidence="5" type="ORF">WT56_21515</name>
</gene>
<dbReference type="PROSITE" id="PS50110">
    <property type="entry name" value="RESPONSE_REGULATORY"/>
    <property type="match status" value="1"/>
</dbReference>
<evidence type="ECO:0000256" key="1">
    <source>
        <dbReference type="ARBA" id="ARBA00023125"/>
    </source>
</evidence>
<evidence type="ECO:0000313" key="5">
    <source>
        <dbReference type="EMBL" id="KWF25857.1"/>
    </source>
</evidence>
<dbReference type="InterPro" id="IPR016032">
    <property type="entry name" value="Sig_transdc_resp-reg_C-effctor"/>
</dbReference>
<sequence>MDKESINDRYQTRPILLIEPQPIVAHAMELAFAMIDERVKLTVCHCAESAMNSVRDACRWFRIFVDLDVRGGHGLSLVHQCCERGAANRCVAVTSVHRAFWIREAKRMGMAGCIDKMASVDEFTAALRSVLDGRRCFPDPGSECDPLQRLTNRQRDVLSLLCVGYPTKVIASTLRLAEGTVDNHIGNVLRVLNAHNRAHAIYKAVALGYLPNIPQELGVARVAMGKPKRI</sequence>
<evidence type="ECO:0000259" key="4">
    <source>
        <dbReference type="PROSITE" id="PS50110"/>
    </source>
</evidence>
<protein>
    <submittedName>
        <fullName evidence="5">LuxR family transcriptional regulator</fullName>
    </submittedName>
</protein>
<dbReference type="SUPFAM" id="SSF46894">
    <property type="entry name" value="C-terminal effector domain of the bipartite response regulators"/>
    <property type="match status" value="1"/>
</dbReference>
<feature type="modified residue" description="4-aspartylphosphate" evidence="2">
    <location>
        <position position="66"/>
    </location>
</feature>
<dbReference type="SMART" id="SM00421">
    <property type="entry name" value="HTH_LUXR"/>
    <property type="match status" value="1"/>
</dbReference>
<dbReference type="PANTHER" id="PTHR45566">
    <property type="entry name" value="HTH-TYPE TRANSCRIPTIONAL REGULATOR YHJB-RELATED"/>
    <property type="match status" value="1"/>
</dbReference>
<dbReference type="PANTHER" id="PTHR45566:SF1">
    <property type="entry name" value="HTH-TYPE TRANSCRIPTIONAL REGULATOR YHJB-RELATED"/>
    <property type="match status" value="1"/>
</dbReference>
<evidence type="ECO:0000259" key="3">
    <source>
        <dbReference type="PROSITE" id="PS50043"/>
    </source>
</evidence>
<feature type="domain" description="HTH luxR-type" evidence="3">
    <location>
        <begin position="143"/>
        <end position="208"/>
    </location>
</feature>
<dbReference type="Proteomes" id="UP000062912">
    <property type="component" value="Unassembled WGS sequence"/>
</dbReference>
<dbReference type="GO" id="GO:0006355">
    <property type="term" value="P:regulation of DNA-templated transcription"/>
    <property type="evidence" value="ECO:0007669"/>
    <property type="project" value="InterPro"/>
</dbReference>
<dbReference type="Gene3D" id="1.10.10.10">
    <property type="entry name" value="Winged helix-like DNA-binding domain superfamily/Winged helix DNA-binding domain"/>
    <property type="match status" value="1"/>
</dbReference>
<keyword evidence="2" id="KW-0597">Phosphoprotein</keyword>
<dbReference type="PRINTS" id="PR00038">
    <property type="entry name" value="HTHLUXR"/>
</dbReference>
<dbReference type="CDD" id="cd06170">
    <property type="entry name" value="LuxR_C_like"/>
    <property type="match status" value="1"/>
</dbReference>
<name>A0A132ED63_9BURK</name>
<dbReference type="Gene3D" id="3.40.50.2300">
    <property type="match status" value="1"/>
</dbReference>
<dbReference type="Pfam" id="PF00196">
    <property type="entry name" value="GerE"/>
    <property type="match status" value="1"/>
</dbReference>
<dbReference type="InterPro" id="IPR011006">
    <property type="entry name" value="CheY-like_superfamily"/>
</dbReference>
<dbReference type="AlphaFoldDB" id="A0A132ED63"/>
<dbReference type="InterPro" id="IPR051015">
    <property type="entry name" value="EvgA-like"/>
</dbReference>
<feature type="domain" description="Response regulatory" evidence="4">
    <location>
        <begin position="14"/>
        <end position="131"/>
    </location>
</feature>
<keyword evidence="1" id="KW-0238">DNA-binding</keyword>
<dbReference type="GO" id="GO:0003677">
    <property type="term" value="F:DNA binding"/>
    <property type="evidence" value="ECO:0007669"/>
    <property type="project" value="UniProtKB-KW"/>
</dbReference>
<evidence type="ECO:0000256" key="2">
    <source>
        <dbReference type="PROSITE-ProRule" id="PRU00169"/>
    </source>
</evidence>
<dbReference type="OrthoDB" id="8774353at2"/>
<accession>A0A132ED63</accession>
<comment type="caution">
    <text evidence="5">The sequence shown here is derived from an EMBL/GenBank/DDBJ whole genome shotgun (WGS) entry which is preliminary data.</text>
</comment>
<dbReference type="InterPro" id="IPR000792">
    <property type="entry name" value="Tscrpt_reg_LuxR_C"/>
</dbReference>
<evidence type="ECO:0000313" key="6">
    <source>
        <dbReference type="Proteomes" id="UP000062912"/>
    </source>
</evidence>
<dbReference type="EMBL" id="LPJR01000050">
    <property type="protein sequence ID" value="KWF25857.1"/>
    <property type="molecule type" value="Genomic_DNA"/>
</dbReference>
<dbReference type="SUPFAM" id="SSF52172">
    <property type="entry name" value="CheY-like"/>
    <property type="match status" value="1"/>
</dbReference>
<dbReference type="InterPro" id="IPR036388">
    <property type="entry name" value="WH-like_DNA-bd_sf"/>
</dbReference>
<organism evidence="5 6">
    <name type="scientific">Burkholderia pseudomultivorans</name>
    <dbReference type="NCBI Taxonomy" id="1207504"/>
    <lineage>
        <taxon>Bacteria</taxon>
        <taxon>Pseudomonadati</taxon>
        <taxon>Pseudomonadota</taxon>
        <taxon>Betaproteobacteria</taxon>
        <taxon>Burkholderiales</taxon>
        <taxon>Burkholderiaceae</taxon>
        <taxon>Burkholderia</taxon>
        <taxon>Burkholderia cepacia complex</taxon>
    </lineage>
</organism>
<dbReference type="GO" id="GO:0000160">
    <property type="term" value="P:phosphorelay signal transduction system"/>
    <property type="evidence" value="ECO:0007669"/>
    <property type="project" value="InterPro"/>
</dbReference>
<dbReference type="InterPro" id="IPR001789">
    <property type="entry name" value="Sig_transdc_resp-reg_receiver"/>
</dbReference>
<dbReference type="PROSITE" id="PS50043">
    <property type="entry name" value="HTH_LUXR_2"/>
    <property type="match status" value="1"/>
</dbReference>
<reference evidence="5 6" key="1">
    <citation type="submission" date="2015-11" db="EMBL/GenBank/DDBJ databases">
        <title>Expanding the genomic diversity of Burkholderia species for the development of highly accurate diagnostics.</title>
        <authorList>
            <person name="Sahl J."/>
            <person name="Keim P."/>
            <person name="Wagner D."/>
        </authorList>
    </citation>
    <scope>NUCLEOTIDE SEQUENCE [LARGE SCALE GENOMIC DNA]</scope>
    <source>
        <strain evidence="5 6">MSMB368WGS</strain>
    </source>
</reference>